<gene>
    <name evidence="2" type="primary">ywle</name>
    <name evidence="2" type="ORF">PAESOLCIP111_03581</name>
</gene>
<sequence>MNRILFICTGNTCRSPMAEGILRKLMAERNLTGYEVRSAGVAAYDGTPTSDHAASVLKERGAEGPPHSTFLSQPLIDWSDLVLTMTSSHKRHAIQLYPAAVDKIYTLKEYVQDDPAETAKLAELESFVSELQLKQALAQPITDAEQARLRTLGAELPSPDIADPFGGPLHAYRRCAEEIEACLIKLVTKLQASE</sequence>
<dbReference type="EC" id="3.9.1.2" evidence="2"/>
<name>A0A916K3W6_9BACL</name>
<protein>
    <submittedName>
        <fullName evidence="2">Protein-arginine-phosphatase</fullName>
        <ecNumber evidence="2">3.9.1.2</ecNumber>
    </submittedName>
</protein>
<dbReference type="Pfam" id="PF01451">
    <property type="entry name" value="LMWPc"/>
    <property type="match status" value="1"/>
</dbReference>
<evidence type="ECO:0000313" key="3">
    <source>
        <dbReference type="Proteomes" id="UP000693672"/>
    </source>
</evidence>
<dbReference type="PANTHER" id="PTHR11717">
    <property type="entry name" value="LOW MOLECULAR WEIGHT PROTEIN TYROSINE PHOSPHATASE"/>
    <property type="match status" value="1"/>
</dbReference>
<proteinExistence type="predicted"/>
<evidence type="ECO:0000259" key="1">
    <source>
        <dbReference type="SMART" id="SM00226"/>
    </source>
</evidence>
<dbReference type="GO" id="GO:0004725">
    <property type="term" value="F:protein tyrosine phosphatase activity"/>
    <property type="evidence" value="ECO:0007669"/>
    <property type="project" value="TreeGrafter"/>
</dbReference>
<dbReference type="InterPro" id="IPR050438">
    <property type="entry name" value="LMW_PTPase"/>
</dbReference>
<dbReference type="Proteomes" id="UP000693672">
    <property type="component" value="Unassembled WGS sequence"/>
</dbReference>
<dbReference type="RefSeq" id="WP_218093318.1">
    <property type="nucleotide sequence ID" value="NZ_CAJVAS010000015.1"/>
</dbReference>
<organism evidence="2 3">
    <name type="scientific">Paenibacillus solanacearum</name>
    <dbReference type="NCBI Taxonomy" id="2048548"/>
    <lineage>
        <taxon>Bacteria</taxon>
        <taxon>Bacillati</taxon>
        <taxon>Bacillota</taxon>
        <taxon>Bacilli</taxon>
        <taxon>Bacillales</taxon>
        <taxon>Paenibacillaceae</taxon>
        <taxon>Paenibacillus</taxon>
    </lineage>
</organism>
<dbReference type="PANTHER" id="PTHR11717:SF31">
    <property type="entry name" value="LOW MOLECULAR WEIGHT PROTEIN-TYROSINE-PHOSPHATASE ETP-RELATED"/>
    <property type="match status" value="1"/>
</dbReference>
<feature type="domain" description="Phosphotyrosine protein phosphatase I" evidence="1">
    <location>
        <begin position="2"/>
        <end position="189"/>
    </location>
</feature>
<dbReference type="CDD" id="cd16344">
    <property type="entry name" value="LMWPAP"/>
    <property type="match status" value="1"/>
</dbReference>
<dbReference type="EMBL" id="CAJVAS010000015">
    <property type="protein sequence ID" value="CAG7634567.1"/>
    <property type="molecule type" value="Genomic_DNA"/>
</dbReference>
<reference evidence="2" key="1">
    <citation type="submission" date="2021-06" db="EMBL/GenBank/DDBJ databases">
        <authorList>
            <person name="Criscuolo A."/>
        </authorList>
    </citation>
    <scope>NUCLEOTIDE SEQUENCE</scope>
    <source>
        <strain evidence="2">CIP111600</strain>
    </source>
</reference>
<dbReference type="InterPro" id="IPR023485">
    <property type="entry name" value="Ptyr_pPase"/>
</dbReference>
<evidence type="ECO:0000313" key="2">
    <source>
        <dbReference type="EMBL" id="CAG7634567.1"/>
    </source>
</evidence>
<keyword evidence="2" id="KW-0378">Hydrolase</keyword>
<accession>A0A916K3W6</accession>
<dbReference type="SMART" id="SM00226">
    <property type="entry name" value="LMWPc"/>
    <property type="match status" value="1"/>
</dbReference>
<dbReference type="AlphaFoldDB" id="A0A916K3W6"/>
<comment type="caution">
    <text evidence="2">The sequence shown here is derived from an EMBL/GenBank/DDBJ whole genome shotgun (WGS) entry which is preliminary data.</text>
</comment>
<keyword evidence="3" id="KW-1185">Reference proteome</keyword>
<dbReference type="GO" id="GO:0098627">
    <property type="term" value="F:protein arginine phosphatase activity"/>
    <property type="evidence" value="ECO:0007669"/>
    <property type="project" value="UniProtKB-EC"/>
</dbReference>